<reference evidence="1" key="5">
    <citation type="submission" date="2017-10" db="EMBL/GenBank/DDBJ databases">
        <authorList>
            <person name="Banno H."/>
            <person name="Chua N.-H."/>
        </authorList>
    </citation>
    <scope>NUCLEOTIDE SEQUENCE</scope>
    <source>
        <strain evidence="1">OMI</strain>
    </source>
</reference>
<reference evidence="1" key="4">
    <citation type="submission" date="2017-10" db="EMBL/GenBank/DDBJ databases">
        <title>Bioaugmenting a lab-scale membrane bioreactor with Sphingobium fuliginis OMI to degrade 4-tert-butylphenol.</title>
        <authorList>
            <person name="Takada K."/>
            <person name="Shiba T."/>
            <person name="Soda S."/>
            <person name="Inoue D."/>
            <person name="Miyake M."/>
            <person name="Eguchi M."/>
            <person name="Ike M."/>
        </authorList>
    </citation>
    <scope>NUCLEOTIDE SEQUENCE</scope>
    <source>
        <strain evidence="1">OMI</strain>
    </source>
</reference>
<evidence type="ECO:0000313" key="5">
    <source>
        <dbReference type="Proteomes" id="UP000593663"/>
    </source>
</evidence>
<evidence type="ECO:0008006" key="7">
    <source>
        <dbReference type="Google" id="ProtNLM"/>
    </source>
</evidence>
<reference evidence="2" key="3">
    <citation type="journal article" date="2014" name="Int. J. Syst. Evol. Microbiol.">
        <title>Complete genome of a new Firmicutes species belonging to the dominant human colonic microbiota ('Ruminococcus bicirculans') reveals two chromosomes and a selective capacity to utilize plant glucans.</title>
        <authorList>
            <consortium name="NISC Comparative Sequencing Program"/>
            <person name="Wegmann U."/>
            <person name="Louis P."/>
            <person name="Goesmann A."/>
            <person name="Henrissat B."/>
            <person name="Duncan S.H."/>
            <person name="Flint H.J."/>
        </authorList>
    </citation>
    <scope>NUCLEOTIDE SEQUENCE</scope>
    <source>
        <strain evidence="2">CCM 7327</strain>
    </source>
</reference>
<reference evidence="5" key="7">
    <citation type="submission" date="2020-08" db="EMBL/GenBank/DDBJ databases">
        <title>Complete genome sequence of Sphingobium barthaii strain KK22, a high-molecular-weight polycyclic aromatic hydrocarbon-degrading soil bacterium.</title>
        <authorList>
            <person name="Mori J.F."/>
            <person name="Kanaly R.A."/>
        </authorList>
    </citation>
    <scope>NUCLEOTIDE SEQUENCE [LARGE SCALE GENOMIC DNA]</scope>
    <source>
        <strain evidence="5">KK22</strain>
    </source>
</reference>
<dbReference type="EMBL" id="BEWI01000031">
    <property type="protein sequence ID" value="GAY21599.1"/>
    <property type="molecule type" value="Genomic_DNA"/>
</dbReference>
<dbReference type="KEGG" id="sbar:H5V43_04800"/>
<dbReference type="EMBL" id="CP060035">
    <property type="protein sequence ID" value="QOT72462.1"/>
    <property type="molecule type" value="Genomic_DNA"/>
</dbReference>
<reference evidence="6" key="6">
    <citation type="journal article" date="2019" name="Int. J. Syst. Evol. Microbiol.">
        <title>The Global Catalogue of Microorganisms (GCM) 10K type strain sequencing project: providing services to taxonomists for standard genome sequencing and annotation.</title>
        <authorList>
            <consortium name="The Broad Institute Genomics Platform"/>
            <consortium name="The Broad Institute Genome Sequencing Center for Infectious Disease"/>
            <person name="Wu L."/>
            <person name="Ma J."/>
        </authorList>
    </citation>
    <scope>NUCLEOTIDE SEQUENCE [LARGE SCALE GENOMIC DNA]</scope>
    <source>
        <strain evidence="6">CCM 7327</strain>
    </source>
</reference>
<reference evidence="1 4" key="1">
    <citation type="journal article" date="2013" name="Biodegradation">
        <title>Occurrence of 4-tert-butylphenol (4-t-BP) biodegradation in an aquatic sample caused by the presence of Spirodela polyrrhiza and isolation of a 4-t-BP-utilizing bacterium.</title>
        <authorList>
            <person name="Ogata Y."/>
            <person name="Toyama T."/>
            <person name="Yu N."/>
            <person name="Wang X."/>
            <person name="Sei K."/>
            <person name="Ike M."/>
        </authorList>
    </citation>
    <scope>NUCLEOTIDE SEQUENCE [LARGE SCALE GENOMIC DNA]</scope>
    <source>
        <strain evidence="1 4">OMI</strain>
    </source>
</reference>
<evidence type="ECO:0000313" key="1">
    <source>
        <dbReference type="EMBL" id="GAY21599.1"/>
    </source>
</evidence>
<name>A0A292ZFG2_SPHSA</name>
<proteinExistence type="predicted"/>
<dbReference type="Proteomes" id="UP000593663">
    <property type="component" value="Chromosome 1"/>
</dbReference>
<dbReference type="Proteomes" id="UP000628109">
    <property type="component" value="Unassembled WGS sequence"/>
</dbReference>
<accession>A0A292ZFG2</accession>
<evidence type="ECO:0000313" key="2">
    <source>
        <dbReference type="EMBL" id="GFZ95118.1"/>
    </source>
</evidence>
<sequence length="107" mass="11576">MKREEAYRDAVARADARKAALISSALAARARLTPARLKQDAKDKATETLMDGAAYAAAKVQQRPAATAAATGALALYLLRRPLGALFRQIYVRISNRTEEISETDDG</sequence>
<protein>
    <recommendedName>
        <fullName evidence="7">DUF3618 domain-containing protein</fullName>
    </recommendedName>
</protein>
<keyword evidence="6" id="KW-1185">Reference proteome</keyword>
<organism evidence="1 4">
    <name type="scientific">Sphingobium fuliginis (strain ATCC 27551)</name>
    <dbReference type="NCBI Taxonomy" id="336203"/>
    <lineage>
        <taxon>Bacteria</taxon>
        <taxon>Pseudomonadati</taxon>
        <taxon>Pseudomonadota</taxon>
        <taxon>Alphaproteobacteria</taxon>
        <taxon>Sphingomonadales</taxon>
        <taxon>Sphingomonadaceae</taxon>
        <taxon>Sphingobium</taxon>
    </lineage>
</organism>
<gene>
    <name evidence="2" type="ORF">GCM10019071_26940</name>
    <name evidence="3" type="ORF">H5V43_04800</name>
    <name evidence="1" type="ORF">SFOMI_2148</name>
</gene>
<dbReference type="AlphaFoldDB" id="A0A292ZFG2"/>
<reference evidence="1 4" key="2">
    <citation type="journal article" date="2013" name="Environ. Sci. Technol.">
        <title>The 4-tert-butylphenol-utilizing bacterium Sphingobium fuliginis OMI can degrade bisphenols via phenolic ring hydroxylation and meta-cleavage pathway.</title>
        <authorList>
            <person name="Ogata Y."/>
            <person name="Goda S."/>
            <person name="Toyama T."/>
            <person name="Sei K."/>
            <person name="Ike M."/>
        </authorList>
    </citation>
    <scope>NUCLEOTIDE SEQUENCE [LARGE SCALE GENOMIC DNA]</scope>
    <source>
        <strain evidence="1 4">OMI</strain>
    </source>
</reference>
<evidence type="ECO:0000313" key="6">
    <source>
        <dbReference type="Proteomes" id="UP000628109"/>
    </source>
</evidence>
<evidence type="ECO:0000313" key="4">
    <source>
        <dbReference type="Proteomes" id="UP000221538"/>
    </source>
</evidence>
<evidence type="ECO:0000313" key="3">
    <source>
        <dbReference type="EMBL" id="QOT72462.1"/>
    </source>
</evidence>
<reference evidence="3" key="8">
    <citation type="journal article" date="2021" name="Microbiol. Resour. Announc.">
        <title>Complete Genome Sequence of Sphingobium barthaii KK22, a High-Molecular-Weight Polycyclic Aromatic Hydrocarbon-Degrading Soil Bacterium.</title>
        <authorList>
            <person name="Mori J.F."/>
            <person name="Kanaly R.A."/>
        </authorList>
    </citation>
    <scope>NUCLEOTIDE SEQUENCE</scope>
    <source>
        <strain evidence="3">KK22</strain>
    </source>
</reference>
<dbReference type="Proteomes" id="UP000221538">
    <property type="component" value="Unassembled WGS sequence"/>
</dbReference>
<dbReference type="RefSeq" id="WP_025549060.1">
    <property type="nucleotide sequence ID" value="NZ_BATN01000032.1"/>
</dbReference>
<reference evidence="2" key="9">
    <citation type="submission" date="2024-05" db="EMBL/GenBank/DDBJ databases">
        <authorList>
            <person name="Sun Q."/>
            <person name="Sedlacek I."/>
        </authorList>
    </citation>
    <scope>NUCLEOTIDE SEQUENCE</scope>
    <source>
        <strain evidence="2">CCM 7327</strain>
    </source>
</reference>
<dbReference type="EMBL" id="BMDU01000005">
    <property type="protein sequence ID" value="GFZ95118.1"/>
    <property type="molecule type" value="Genomic_DNA"/>
</dbReference>